<feature type="region of interest" description="Disordered" evidence="1">
    <location>
        <begin position="129"/>
        <end position="157"/>
    </location>
</feature>
<gene>
    <name evidence="2" type="ORF">Fuma_00112</name>
</gene>
<dbReference type="AlphaFoldDB" id="A0A1P8W8Z1"/>
<name>A0A1P8W8Z1_9PLAN</name>
<evidence type="ECO:0000256" key="1">
    <source>
        <dbReference type="SAM" id="MobiDB-lite"/>
    </source>
</evidence>
<accession>A0A1P8W8Z1</accession>
<feature type="region of interest" description="Disordered" evidence="1">
    <location>
        <begin position="1"/>
        <end position="40"/>
    </location>
</feature>
<dbReference type="EMBL" id="CP017641">
    <property type="protein sequence ID" value="APZ90533.1"/>
    <property type="molecule type" value="Genomic_DNA"/>
</dbReference>
<protein>
    <submittedName>
        <fullName evidence="2">Putative phage terminase, small subunit, P27 family</fullName>
    </submittedName>
</protein>
<dbReference type="InterPro" id="IPR006448">
    <property type="entry name" value="Phage_term_ssu_P27"/>
</dbReference>
<keyword evidence="3" id="KW-1185">Reference proteome</keyword>
<feature type="compositionally biased region" description="Basic and acidic residues" evidence="1">
    <location>
        <begin position="142"/>
        <end position="157"/>
    </location>
</feature>
<dbReference type="NCBIfam" id="TIGR01558">
    <property type="entry name" value="sm_term_P27"/>
    <property type="match status" value="1"/>
</dbReference>
<evidence type="ECO:0000313" key="3">
    <source>
        <dbReference type="Proteomes" id="UP000187735"/>
    </source>
</evidence>
<organism evidence="2 3">
    <name type="scientific">Fuerstiella marisgermanici</name>
    <dbReference type="NCBI Taxonomy" id="1891926"/>
    <lineage>
        <taxon>Bacteria</taxon>
        <taxon>Pseudomonadati</taxon>
        <taxon>Planctomycetota</taxon>
        <taxon>Planctomycetia</taxon>
        <taxon>Planctomycetales</taxon>
        <taxon>Planctomycetaceae</taxon>
        <taxon>Fuerstiella</taxon>
    </lineage>
</organism>
<dbReference type="KEGG" id="fmr:Fuma_00112"/>
<dbReference type="STRING" id="1891926.Fuma_00112"/>
<dbReference type="Pfam" id="PF05119">
    <property type="entry name" value="Terminase_4"/>
    <property type="match status" value="1"/>
</dbReference>
<proteinExistence type="predicted"/>
<dbReference type="RefSeq" id="WP_077022406.1">
    <property type="nucleotide sequence ID" value="NZ_CP017641.1"/>
</dbReference>
<evidence type="ECO:0000313" key="2">
    <source>
        <dbReference type="EMBL" id="APZ90533.1"/>
    </source>
</evidence>
<reference evidence="2 3" key="1">
    <citation type="journal article" date="2016" name="Front. Microbiol.">
        <title>Fuerstia marisgermanicae gen. nov., sp. nov., an Unusual Member of the Phylum Planctomycetes from the German Wadden Sea.</title>
        <authorList>
            <person name="Kohn T."/>
            <person name="Heuer A."/>
            <person name="Jogler M."/>
            <person name="Vollmers J."/>
            <person name="Boedeker C."/>
            <person name="Bunk B."/>
            <person name="Rast P."/>
            <person name="Borchert D."/>
            <person name="Glockner I."/>
            <person name="Freese H.M."/>
            <person name="Klenk H.P."/>
            <person name="Overmann J."/>
            <person name="Kaster A.K."/>
            <person name="Rohde M."/>
            <person name="Wiegand S."/>
            <person name="Jogler C."/>
        </authorList>
    </citation>
    <scope>NUCLEOTIDE SEQUENCE [LARGE SCALE GENOMIC DNA]</scope>
    <source>
        <strain evidence="2 3">NH11</strain>
    </source>
</reference>
<sequence length="157" mass="17627">MGSRGPLPKPGSSESERGRNTANRRTKIDPEATLPKCPGDLPDDAAKRFWKQHAKSLFEKGWLTPQDVPAFVRLCHTWSQLCELDQKLKDEGLTTVSSTGVCRAHPAASLRVSTEKQFLALSVQFGMSPTSRQRVPPAENVEPVRMRRQRDLETKYL</sequence>
<dbReference type="Proteomes" id="UP000187735">
    <property type="component" value="Chromosome"/>
</dbReference>